<gene>
    <name evidence="13" type="ORF">BS47DRAFT_1377675</name>
</gene>
<dbReference type="InterPro" id="IPR036188">
    <property type="entry name" value="FAD/NAD-bd_sf"/>
</dbReference>
<dbReference type="Pfam" id="PF05199">
    <property type="entry name" value="GMC_oxred_C"/>
    <property type="match status" value="1"/>
</dbReference>
<dbReference type="InterPro" id="IPR000172">
    <property type="entry name" value="GMC_OxRdtase_N"/>
</dbReference>
<sequence length="601" mass="64146">MINLLLVWVVLLREALSSFAAVVTNPVLASNRTFDYIILGGGLAGLTVANRLSENCTISVLVIEAGQDNRDDPRIYDIYQYGSTHGTSLEWSYPSNGGVIRGGRTLGGSSSVNGAIWTRGTKQQYDAWSQLLDPIDASVGWNWDGLLSYMKKAESFSAPTSQQRAKGADYVASCHGSRGPVNVAFPNLMYGGPQQSYFASVMVKFGLAKNPDLNGGTPNCVSFPPLSLNKNDGDHRSSSATAYLSPVESTRTNWMTLVGQQVTKIIFNPSTVHPRVATGVQFGTLSGARYTAFARREVIVAAGSIGSPKILQLSGIGDATALSSLGIASIVDLKTVGKNLQEQTINIMAANTTYFDVGGRGPSDAIAYPNIYQLFGTQANAMISHIQSSLPAWAASQAGSALSAGALRNIYTIQSNLIIAQNAPIAEVTFKTKNSGDKIGTNIWQLLPFSRGTVQISSSNPFDIPEIKVNFFAIDFDMATQIAAARFTRHAFQTAPLSTLSTGESLPGFTLVPDSPDHGSTANWTSWIMNNARPVAHPIATCAMMSRSLGGVVDAQLRVYDTKNVRVVDASIMPIQISAHLSSTVYGIAEKAADLIKNAQN</sequence>
<evidence type="ECO:0000256" key="4">
    <source>
        <dbReference type="ARBA" id="ARBA00022729"/>
    </source>
</evidence>
<organism evidence="13 14">
    <name type="scientific">Hydnum rufescens UP504</name>
    <dbReference type="NCBI Taxonomy" id="1448309"/>
    <lineage>
        <taxon>Eukaryota</taxon>
        <taxon>Fungi</taxon>
        <taxon>Dikarya</taxon>
        <taxon>Basidiomycota</taxon>
        <taxon>Agaricomycotina</taxon>
        <taxon>Agaricomycetes</taxon>
        <taxon>Cantharellales</taxon>
        <taxon>Hydnaceae</taxon>
        <taxon>Hydnum</taxon>
    </lineage>
</organism>
<dbReference type="Gene3D" id="3.30.560.10">
    <property type="entry name" value="Glucose Oxidase, domain 3"/>
    <property type="match status" value="1"/>
</dbReference>
<feature type="chain" id="PRO_5040327604" evidence="10">
    <location>
        <begin position="21"/>
        <end position="601"/>
    </location>
</feature>
<evidence type="ECO:0000259" key="12">
    <source>
        <dbReference type="PROSITE" id="PS00624"/>
    </source>
</evidence>
<evidence type="ECO:0000256" key="5">
    <source>
        <dbReference type="ARBA" id="ARBA00022827"/>
    </source>
</evidence>
<dbReference type="Gene3D" id="3.50.50.60">
    <property type="entry name" value="FAD/NAD(P)-binding domain"/>
    <property type="match status" value="1"/>
</dbReference>
<evidence type="ECO:0000256" key="6">
    <source>
        <dbReference type="ARBA" id="ARBA00023002"/>
    </source>
</evidence>
<feature type="binding site" evidence="8">
    <location>
        <position position="262"/>
    </location>
    <ligand>
        <name>FAD</name>
        <dbReference type="ChEBI" id="CHEBI:57692"/>
    </ligand>
</feature>
<reference evidence="13" key="1">
    <citation type="journal article" date="2020" name="Nat. Commun.">
        <title>Large-scale genome sequencing of mycorrhizal fungi provides insights into the early evolution of symbiotic traits.</title>
        <authorList>
            <person name="Miyauchi S."/>
            <person name="Kiss E."/>
            <person name="Kuo A."/>
            <person name="Drula E."/>
            <person name="Kohler A."/>
            <person name="Sanchez-Garcia M."/>
            <person name="Morin E."/>
            <person name="Andreopoulos B."/>
            <person name="Barry K.W."/>
            <person name="Bonito G."/>
            <person name="Buee M."/>
            <person name="Carver A."/>
            <person name="Chen C."/>
            <person name="Cichocki N."/>
            <person name="Clum A."/>
            <person name="Culley D."/>
            <person name="Crous P.W."/>
            <person name="Fauchery L."/>
            <person name="Girlanda M."/>
            <person name="Hayes R.D."/>
            <person name="Keri Z."/>
            <person name="LaButti K."/>
            <person name="Lipzen A."/>
            <person name="Lombard V."/>
            <person name="Magnuson J."/>
            <person name="Maillard F."/>
            <person name="Murat C."/>
            <person name="Nolan M."/>
            <person name="Ohm R.A."/>
            <person name="Pangilinan J."/>
            <person name="Pereira M.F."/>
            <person name="Perotto S."/>
            <person name="Peter M."/>
            <person name="Pfister S."/>
            <person name="Riley R."/>
            <person name="Sitrit Y."/>
            <person name="Stielow J.B."/>
            <person name="Szollosi G."/>
            <person name="Zifcakova L."/>
            <person name="Stursova M."/>
            <person name="Spatafora J.W."/>
            <person name="Tedersoo L."/>
            <person name="Vaario L.M."/>
            <person name="Yamada A."/>
            <person name="Yan M."/>
            <person name="Wang P."/>
            <person name="Xu J."/>
            <person name="Bruns T."/>
            <person name="Baldrian P."/>
            <person name="Vilgalys R."/>
            <person name="Dunand C."/>
            <person name="Henrissat B."/>
            <person name="Grigoriev I.V."/>
            <person name="Hibbett D."/>
            <person name="Nagy L.G."/>
            <person name="Martin F.M."/>
        </authorList>
    </citation>
    <scope>NUCLEOTIDE SEQUENCE</scope>
    <source>
        <strain evidence="13">UP504</strain>
    </source>
</reference>
<dbReference type="Gene3D" id="4.10.450.10">
    <property type="entry name" value="Glucose Oxidase, domain 2"/>
    <property type="match status" value="1"/>
</dbReference>
<dbReference type="PANTHER" id="PTHR11552">
    <property type="entry name" value="GLUCOSE-METHANOL-CHOLINE GMC OXIDOREDUCTASE"/>
    <property type="match status" value="1"/>
</dbReference>
<dbReference type="InterPro" id="IPR007867">
    <property type="entry name" value="GMC_OxRtase_C"/>
</dbReference>
<dbReference type="SUPFAM" id="SSF54373">
    <property type="entry name" value="FAD-linked reductases, C-terminal domain"/>
    <property type="match status" value="1"/>
</dbReference>
<dbReference type="EMBL" id="MU129050">
    <property type="protein sequence ID" value="KAF9508779.1"/>
    <property type="molecule type" value="Genomic_DNA"/>
</dbReference>
<keyword evidence="5 8" id="KW-0274">FAD</keyword>
<evidence type="ECO:0000256" key="2">
    <source>
        <dbReference type="ARBA" id="ARBA00010790"/>
    </source>
</evidence>
<evidence type="ECO:0000313" key="14">
    <source>
        <dbReference type="Proteomes" id="UP000886523"/>
    </source>
</evidence>
<feature type="signal peptide" evidence="10">
    <location>
        <begin position="1"/>
        <end position="20"/>
    </location>
</feature>
<evidence type="ECO:0000256" key="7">
    <source>
        <dbReference type="PIRSR" id="PIRSR000137-1"/>
    </source>
</evidence>
<evidence type="ECO:0000256" key="3">
    <source>
        <dbReference type="ARBA" id="ARBA00022630"/>
    </source>
</evidence>
<dbReference type="PANTHER" id="PTHR11552:SF201">
    <property type="entry name" value="GLUCOSE-METHANOL-CHOLINE OXIDOREDUCTASE N-TERMINAL DOMAIN-CONTAINING PROTEIN"/>
    <property type="match status" value="1"/>
</dbReference>
<evidence type="ECO:0000256" key="1">
    <source>
        <dbReference type="ARBA" id="ARBA00001974"/>
    </source>
</evidence>
<dbReference type="Proteomes" id="UP000886523">
    <property type="component" value="Unassembled WGS sequence"/>
</dbReference>
<dbReference type="PROSITE" id="PS00623">
    <property type="entry name" value="GMC_OXRED_1"/>
    <property type="match status" value="1"/>
</dbReference>
<protein>
    <submittedName>
        <fullName evidence="13">GMC oxidoreductase</fullName>
    </submittedName>
</protein>
<feature type="active site" description="Proton acceptor" evidence="7">
    <location>
        <position position="580"/>
    </location>
</feature>
<evidence type="ECO:0000256" key="9">
    <source>
        <dbReference type="RuleBase" id="RU003968"/>
    </source>
</evidence>
<dbReference type="SUPFAM" id="SSF51905">
    <property type="entry name" value="FAD/NAD(P)-binding domain"/>
    <property type="match status" value="1"/>
</dbReference>
<feature type="domain" description="Glucose-methanol-choline oxidoreductase N-terminal" evidence="12">
    <location>
        <begin position="303"/>
        <end position="317"/>
    </location>
</feature>
<comment type="similarity">
    <text evidence="2 9">Belongs to the GMC oxidoreductase family.</text>
</comment>
<keyword evidence="3 9" id="KW-0285">Flavoprotein</keyword>
<accession>A0A9P6DRT2</accession>
<dbReference type="OrthoDB" id="269227at2759"/>
<keyword evidence="4 10" id="KW-0732">Signal</keyword>
<comment type="caution">
    <text evidence="13">The sequence shown here is derived from an EMBL/GenBank/DDBJ whole genome shotgun (WGS) entry which is preliminary data.</text>
</comment>
<feature type="domain" description="Glucose-methanol-choline oxidoreductase N-terminal" evidence="11">
    <location>
        <begin position="103"/>
        <end position="126"/>
    </location>
</feature>
<dbReference type="Pfam" id="PF00732">
    <property type="entry name" value="GMC_oxred_N"/>
    <property type="match status" value="1"/>
</dbReference>
<evidence type="ECO:0000256" key="10">
    <source>
        <dbReference type="SAM" id="SignalP"/>
    </source>
</evidence>
<dbReference type="InterPro" id="IPR012132">
    <property type="entry name" value="GMC_OxRdtase"/>
</dbReference>
<evidence type="ECO:0000259" key="11">
    <source>
        <dbReference type="PROSITE" id="PS00623"/>
    </source>
</evidence>
<name>A0A9P6DRT2_9AGAM</name>
<dbReference type="AlphaFoldDB" id="A0A9P6DRT2"/>
<comment type="cofactor">
    <cofactor evidence="1 8">
        <name>FAD</name>
        <dbReference type="ChEBI" id="CHEBI:57692"/>
    </cofactor>
</comment>
<dbReference type="GO" id="GO:0050660">
    <property type="term" value="F:flavin adenine dinucleotide binding"/>
    <property type="evidence" value="ECO:0007669"/>
    <property type="project" value="InterPro"/>
</dbReference>
<dbReference type="PIRSF" id="PIRSF000137">
    <property type="entry name" value="Alcohol_oxidase"/>
    <property type="match status" value="1"/>
</dbReference>
<evidence type="ECO:0000313" key="13">
    <source>
        <dbReference type="EMBL" id="KAF9508779.1"/>
    </source>
</evidence>
<proteinExistence type="inferred from homology"/>
<keyword evidence="14" id="KW-1185">Reference proteome</keyword>
<dbReference type="PROSITE" id="PS00624">
    <property type="entry name" value="GMC_OXRED_2"/>
    <property type="match status" value="1"/>
</dbReference>
<dbReference type="GO" id="GO:0016614">
    <property type="term" value="F:oxidoreductase activity, acting on CH-OH group of donors"/>
    <property type="evidence" value="ECO:0007669"/>
    <property type="project" value="InterPro"/>
</dbReference>
<feature type="active site" description="Proton donor" evidence="7">
    <location>
        <position position="537"/>
    </location>
</feature>
<evidence type="ECO:0000256" key="8">
    <source>
        <dbReference type="PIRSR" id="PIRSR000137-2"/>
    </source>
</evidence>
<dbReference type="InterPro" id="IPR027424">
    <property type="entry name" value="Glucose_Oxidase_domain_2"/>
</dbReference>
<keyword evidence="6" id="KW-0560">Oxidoreductase</keyword>